<organism evidence="1 2">
    <name type="scientific">[Emmonsia] crescens</name>
    <dbReference type="NCBI Taxonomy" id="73230"/>
    <lineage>
        <taxon>Eukaryota</taxon>
        <taxon>Fungi</taxon>
        <taxon>Dikarya</taxon>
        <taxon>Ascomycota</taxon>
        <taxon>Pezizomycotina</taxon>
        <taxon>Eurotiomycetes</taxon>
        <taxon>Eurotiomycetidae</taxon>
        <taxon>Onygenales</taxon>
        <taxon>Ajellomycetaceae</taxon>
        <taxon>Emergomyces</taxon>
    </lineage>
</organism>
<evidence type="ECO:0000313" key="1">
    <source>
        <dbReference type="EMBL" id="KKZ67302.1"/>
    </source>
</evidence>
<gene>
    <name evidence="1" type="ORF">EMCG_07021</name>
</gene>
<protein>
    <submittedName>
        <fullName evidence="1">Uncharacterized protein</fullName>
    </submittedName>
</protein>
<dbReference type="AlphaFoldDB" id="A0A0G2I9H6"/>
<dbReference type="VEuPathDB" id="FungiDB:EMCG_07021"/>
<dbReference type="EMBL" id="LCZI01000290">
    <property type="protein sequence ID" value="KKZ67302.1"/>
    <property type="molecule type" value="Genomic_DNA"/>
</dbReference>
<proteinExistence type="predicted"/>
<comment type="caution">
    <text evidence="1">The sequence shown here is derived from an EMBL/GenBank/DDBJ whole genome shotgun (WGS) entry which is preliminary data.</text>
</comment>
<sequence>MARNVEWTPYREISDMISKDRRILALAASWAAWKDGGTAAAHSLLPCRQLALIWAGYATPRYTDAADLRLMIFDPRKADVMAFISRLESERLTLVGESHLRLRLPAKRRKPTGDSQGRKIRILPETDC</sequence>
<name>A0A0G2I9H6_9EURO</name>
<accession>A0A0G2I9H6</accession>
<reference evidence="2" key="1">
    <citation type="journal article" date="2015" name="PLoS Genet.">
        <title>The dynamic genome and transcriptome of the human fungal pathogen Blastomyces and close relative Emmonsia.</title>
        <authorList>
            <person name="Munoz J.F."/>
            <person name="Gauthier G.M."/>
            <person name="Desjardins C.A."/>
            <person name="Gallo J.E."/>
            <person name="Holder J."/>
            <person name="Sullivan T.D."/>
            <person name="Marty A.J."/>
            <person name="Carmen J.C."/>
            <person name="Chen Z."/>
            <person name="Ding L."/>
            <person name="Gujja S."/>
            <person name="Magrini V."/>
            <person name="Misas E."/>
            <person name="Mitreva M."/>
            <person name="Priest M."/>
            <person name="Saif S."/>
            <person name="Whiston E.A."/>
            <person name="Young S."/>
            <person name="Zeng Q."/>
            <person name="Goldman W.E."/>
            <person name="Mardis E.R."/>
            <person name="Taylor J.W."/>
            <person name="McEwen J.G."/>
            <person name="Clay O.K."/>
            <person name="Klein B.S."/>
            <person name="Cuomo C.A."/>
        </authorList>
    </citation>
    <scope>NUCLEOTIDE SEQUENCE [LARGE SCALE GENOMIC DNA]</scope>
    <source>
        <strain evidence="2">UAMH 3008</strain>
    </source>
</reference>
<evidence type="ECO:0000313" key="2">
    <source>
        <dbReference type="Proteomes" id="UP000034164"/>
    </source>
</evidence>
<dbReference type="Proteomes" id="UP000034164">
    <property type="component" value="Unassembled WGS sequence"/>
</dbReference>